<evidence type="ECO:0000313" key="7">
    <source>
        <dbReference type="Proteomes" id="UP000567179"/>
    </source>
</evidence>
<reference evidence="6 7" key="1">
    <citation type="journal article" date="2020" name="ISME J.">
        <title>Uncovering the hidden diversity of litter-decomposition mechanisms in mushroom-forming fungi.</title>
        <authorList>
            <person name="Floudas D."/>
            <person name="Bentzer J."/>
            <person name="Ahren D."/>
            <person name="Johansson T."/>
            <person name="Persson P."/>
            <person name="Tunlid A."/>
        </authorList>
    </citation>
    <scope>NUCLEOTIDE SEQUENCE [LARGE SCALE GENOMIC DNA]</scope>
    <source>
        <strain evidence="6 7">CBS 101986</strain>
    </source>
</reference>
<dbReference type="PANTHER" id="PTHR12649:SF11">
    <property type="entry name" value="PEPTIDYL-TRNA HYDROLASE 2, MITOCHONDRIAL"/>
    <property type="match status" value="1"/>
</dbReference>
<protein>
    <recommendedName>
        <fullName evidence="1">peptidyl-tRNA hydrolase</fullName>
        <ecNumber evidence="1">3.1.1.29</ecNumber>
    </recommendedName>
</protein>
<evidence type="ECO:0000313" key="6">
    <source>
        <dbReference type="EMBL" id="KAF5312050.1"/>
    </source>
</evidence>
<proteinExistence type="inferred from homology"/>
<gene>
    <name evidence="6" type="ORF">D9619_003340</name>
</gene>
<dbReference type="EC" id="3.1.1.29" evidence="1"/>
<evidence type="ECO:0000256" key="2">
    <source>
        <dbReference type="ARBA" id="ARBA00022801"/>
    </source>
</evidence>
<evidence type="ECO:0000256" key="3">
    <source>
        <dbReference type="ARBA" id="ARBA00038050"/>
    </source>
</evidence>
<dbReference type="PANTHER" id="PTHR12649">
    <property type="entry name" value="PEPTIDYL-TRNA HYDROLASE 2"/>
    <property type="match status" value="1"/>
</dbReference>
<dbReference type="OrthoDB" id="1733656at2759"/>
<evidence type="ECO:0000256" key="4">
    <source>
        <dbReference type="ARBA" id="ARBA00048707"/>
    </source>
</evidence>
<keyword evidence="2" id="KW-0378">Hydrolase</keyword>
<dbReference type="SUPFAM" id="SSF102462">
    <property type="entry name" value="Peptidyl-tRNA hydrolase II"/>
    <property type="match status" value="1"/>
</dbReference>
<accession>A0A8H5AVX0</accession>
<dbReference type="GO" id="GO:0004045">
    <property type="term" value="F:peptidyl-tRNA hydrolase activity"/>
    <property type="evidence" value="ECO:0007669"/>
    <property type="project" value="UniProtKB-EC"/>
</dbReference>
<dbReference type="EMBL" id="JAACJJ010000056">
    <property type="protein sequence ID" value="KAF5312050.1"/>
    <property type="molecule type" value="Genomic_DNA"/>
</dbReference>
<dbReference type="Gene3D" id="3.40.1490.10">
    <property type="entry name" value="Bit1"/>
    <property type="match status" value="1"/>
</dbReference>
<sequence>MSITITHSRIPTQAHILPAPSRQLLIAFMSSDSLSSHIALGLVLSLTSIGVGYKFATVASSSSQATPPSTGVTNIPQTQVQPALSEPEVQTPEVAAEDDAEDIPDGDLDAVSAGWTEQCKMVLIVRTDLKMAPGTIATQLSVRCYKALTAKNPKLLRHWEFTGQAKIALKGKSEDQLLELQAIAKSLNLCARVATSRELGDNVRTVLAIGPAPVNLVNEVTGKLRLL</sequence>
<dbReference type="InterPro" id="IPR023476">
    <property type="entry name" value="Pep_tRNA_hydro_II_dom_sf"/>
</dbReference>
<dbReference type="AlphaFoldDB" id="A0A8H5AVX0"/>
<keyword evidence="7" id="KW-1185">Reference proteome</keyword>
<dbReference type="Proteomes" id="UP000567179">
    <property type="component" value="Unassembled WGS sequence"/>
</dbReference>
<comment type="similarity">
    <text evidence="3">Belongs to the PTH2 family.</text>
</comment>
<comment type="catalytic activity">
    <reaction evidence="4">
        <text>an N-acyl-L-alpha-aminoacyl-tRNA + H2O = an N-acyl-L-amino acid + a tRNA + H(+)</text>
        <dbReference type="Rhea" id="RHEA:54448"/>
        <dbReference type="Rhea" id="RHEA-COMP:10123"/>
        <dbReference type="Rhea" id="RHEA-COMP:13883"/>
        <dbReference type="ChEBI" id="CHEBI:15377"/>
        <dbReference type="ChEBI" id="CHEBI:15378"/>
        <dbReference type="ChEBI" id="CHEBI:59874"/>
        <dbReference type="ChEBI" id="CHEBI:78442"/>
        <dbReference type="ChEBI" id="CHEBI:138191"/>
        <dbReference type="EC" id="3.1.1.29"/>
    </reaction>
</comment>
<comment type="caution">
    <text evidence="6">The sequence shown here is derived from an EMBL/GenBank/DDBJ whole genome shotgun (WGS) entry which is preliminary data.</text>
</comment>
<feature type="region of interest" description="Disordered" evidence="5">
    <location>
        <begin position="84"/>
        <end position="103"/>
    </location>
</feature>
<dbReference type="GO" id="GO:0005829">
    <property type="term" value="C:cytosol"/>
    <property type="evidence" value="ECO:0007669"/>
    <property type="project" value="TreeGrafter"/>
</dbReference>
<dbReference type="FunFam" id="3.40.1490.10:FF:000002">
    <property type="entry name" value="Peptidyl-tRNA hydrolase 2, mitochondrial"/>
    <property type="match status" value="1"/>
</dbReference>
<evidence type="ECO:0000256" key="5">
    <source>
        <dbReference type="SAM" id="MobiDB-lite"/>
    </source>
</evidence>
<dbReference type="InterPro" id="IPR002833">
    <property type="entry name" value="PTH2"/>
</dbReference>
<organism evidence="6 7">
    <name type="scientific">Psilocybe cf. subviscida</name>
    <dbReference type="NCBI Taxonomy" id="2480587"/>
    <lineage>
        <taxon>Eukaryota</taxon>
        <taxon>Fungi</taxon>
        <taxon>Dikarya</taxon>
        <taxon>Basidiomycota</taxon>
        <taxon>Agaricomycotina</taxon>
        <taxon>Agaricomycetes</taxon>
        <taxon>Agaricomycetidae</taxon>
        <taxon>Agaricales</taxon>
        <taxon>Agaricineae</taxon>
        <taxon>Strophariaceae</taxon>
        <taxon>Psilocybe</taxon>
    </lineage>
</organism>
<dbReference type="Pfam" id="PF01981">
    <property type="entry name" value="PTH2"/>
    <property type="match status" value="1"/>
</dbReference>
<evidence type="ECO:0000256" key="1">
    <source>
        <dbReference type="ARBA" id="ARBA00013260"/>
    </source>
</evidence>
<name>A0A8H5AVX0_9AGAR</name>